<comment type="caution">
    <text evidence="1">The sequence shown here is derived from an EMBL/GenBank/DDBJ whole genome shotgun (WGS) entry which is preliminary data.</text>
</comment>
<protein>
    <submittedName>
        <fullName evidence="1">Uncharacterized protein</fullName>
    </submittedName>
</protein>
<keyword evidence="2" id="KW-1185">Reference proteome</keyword>
<organism evidence="1 2">
    <name type="scientific">Zancudomyces culisetae</name>
    <name type="common">Gut fungus</name>
    <name type="synonym">Smittium culisetae</name>
    <dbReference type="NCBI Taxonomy" id="1213189"/>
    <lineage>
        <taxon>Eukaryota</taxon>
        <taxon>Fungi</taxon>
        <taxon>Fungi incertae sedis</taxon>
        <taxon>Zoopagomycota</taxon>
        <taxon>Kickxellomycotina</taxon>
        <taxon>Harpellomycetes</taxon>
        <taxon>Harpellales</taxon>
        <taxon>Legeriomycetaceae</taxon>
        <taxon>Zancudomyces</taxon>
    </lineage>
</organism>
<dbReference type="EMBL" id="LSSK01000076">
    <property type="protein sequence ID" value="OMH85468.1"/>
    <property type="molecule type" value="Genomic_DNA"/>
</dbReference>
<accession>A0A1R1PWY3</accession>
<proteinExistence type="predicted"/>
<evidence type="ECO:0000313" key="2">
    <source>
        <dbReference type="Proteomes" id="UP000188320"/>
    </source>
</evidence>
<evidence type="ECO:0000313" key="1">
    <source>
        <dbReference type="EMBL" id="OMH85468.1"/>
    </source>
</evidence>
<dbReference type="Proteomes" id="UP000188320">
    <property type="component" value="Unassembled WGS sequence"/>
</dbReference>
<dbReference type="AlphaFoldDB" id="A0A1R1PWY3"/>
<gene>
    <name evidence="1" type="ORF">AX774_g958</name>
</gene>
<reference evidence="2" key="1">
    <citation type="submission" date="2017-01" db="EMBL/GenBank/DDBJ databases">
        <authorList>
            <person name="Wang Y."/>
            <person name="White M."/>
            <person name="Kvist S."/>
            <person name="Moncalvo J.-M."/>
        </authorList>
    </citation>
    <scope>NUCLEOTIDE SEQUENCE [LARGE SCALE GENOMIC DNA]</scope>
    <source>
        <strain evidence="2">COL-18-3</strain>
    </source>
</reference>
<name>A0A1R1PWY3_ZANCU</name>
<sequence length="151" mass="17110">MTNGCDHSQVNEVVEKPVEGIYQFYRCIAIYGVKKFEDIQNKRECVCTPEGRVCYPVDDTPSGPEDENSILENPKIEGLMEKYKMCVLQSGNNFFHGGDRCSLCLCTFGGRKCLDVSCELLEEIDLDRDVHKKKGTVLESNTSTLRTHIYT</sequence>